<reference evidence="11" key="1">
    <citation type="submission" date="2020-03" db="EMBL/GenBank/DDBJ databases">
        <authorList>
            <person name="Weist P."/>
        </authorList>
    </citation>
    <scope>NUCLEOTIDE SEQUENCE</scope>
</reference>
<evidence type="ECO:0000256" key="2">
    <source>
        <dbReference type="ARBA" id="ARBA00007988"/>
    </source>
</evidence>
<keyword evidence="7" id="KW-0524">Neurogenesis</keyword>
<protein>
    <recommendedName>
        <fullName evidence="3">Ciliary neurotrophic factor</fullName>
    </recommendedName>
</protein>
<dbReference type="GO" id="GO:0005737">
    <property type="term" value="C:cytoplasm"/>
    <property type="evidence" value="ECO:0007669"/>
    <property type="project" value="UniProtKB-SubCell"/>
</dbReference>
<evidence type="ECO:0000256" key="3">
    <source>
        <dbReference type="ARBA" id="ARBA00015150"/>
    </source>
</evidence>
<accession>A0A9N7V5B3</accession>
<dbReference type="Gene3D" id="1.20.1250.10">
    <property type="match status" value="1"/>
</dbReference>
<dbReference type="AlphaFoldDB" id="A0A9N7V5B3"/>
<dbReference type="GO" id="GO:0007399">
    <property type="term" value="P:nervous system development"/>
    <property type="evidence" value="ECO:0007669"/>
    <property type="project" value="UniProtKB-KW"/>
</dbReference>
<sequence length="213" mass="24766">MDFKLWELLRHCVLVYMILELQWRPVVSAPEEHKSCSDLLSTISLSKLLHHEAKDLLKHYITFHGPRSNSSTEDVPDSTVSGVNVSEKLQDVYVKNELFRLHVLKVVQHHSEIFLNKEPVVGPLSRVKDRLLYHSIKVKHLLAGFFPDVPLPSKPALPRLTAGHTYAKKEYGWLVLVRLRDWEEHVLQLLEEMKNMCGQQRLKRLLHTFNSLL</sequence>
<evidence type="ECO:0000256" key="10">
    <source>
        <dbReference type="SAM" id="SignalP"/>
    </source>
</evidence>
<dbReference type="Proteomes" id="UP001153269">
    <property type="component" value="Unassembled WGS sequence"/>
</dbReference>
<dbReference type="InterPro" id="IPR009079">
    <property type="entry name" value="4_helix_cytokine-like_core"/>
</dbReference>
<feature type="chain" id="PRO_5040144635" description="Ciliary neurotrophic factor" evidence="10">
    <location>
        <begin position="29"/>
        <end position="213"/>
    </location>
</feature>
<evidence type="ECO:0000256" key="5">
    <source>
        <dbReference type="ARBA" id="ARBA00022490"/>
    </source>
</evidence>
<evidence type="ECO:0000256" key="4">
    <source>
        <dbReference type="ARBA" id="ARBA00022473"/>
    </source>
</evidence>
<dbReference type="GO" id="GO:0030154">
    <property type="term" value="P:cell differentiation"/>
    <property type="evidence" value="ECO:0007669"/>
    <property type="project" value="UniProtKB-KW"/>
</dbReference>
<dbReference type="PANTHER" id="PTHR15196:SF0">
    <property type="entry name" value="CILIARY NEUROTROPHIC FACTOR"/>
    <property type="match status" value="1"/>
</dbReference>
<dbReference type="GO" id="GO:0070120">
    <property type="term" value="P:ciliary neurotrophic factor-mediated signaling pathway"/>
    <property type="evidence" value="ECO:0007669"/>
    <property type="project" value="InterPro"/>
</dbReference>
<evidence type="ECO:0000256" key="8">
    <source>
        <dbReference type="ARBA" id="ARBA00023030"/>
    </source>
</evidence>
<keyword evidence="4" id="KW-0217">Developmental protein</keyword>
<keyword evidence="10" id="KW-0732">Signal</keyword>
<dbReference type="EMBL" id="CADEAL010002846">
    <property type="protein sequence ID" value="CAB1442441.1"/>
    <property type="molecule type" value="Genomic_DNA"/>
</dbReference>
<name>A0A9N7V5B3_PLEPL</name>
<dbReference type="InterPro" id="IPR000151">
    <property type="entry name" value="Ciliary_neurotrophic_fac_CNTF"/>
</dbReference>
<comment type="similarity">
    <text evidence="2">Belongs to the CNTF family.</text>
</comment>
<dbReference type="SUPFAM" id="SSF47266">
    <property type="entry name" value="4-helical cytokines"/>
    <property type="match status" value="1"/>
</dbReference>
<feature type="signal peptide" evidence="10">
    <location>
        <begin position="1"/>
        <end position="28"/>
    </location>
</feature>
<dbReference type="GO" id="GO:0005127">
    <property type="term" value="F:ciliary neurotrophic factor receptor binding"/>
    <property type="evidence" value="ECO:0007669"/>
    <property type="project" value="InterPro"/>
</dbReference>
<evidence type="ECO:0000313" key="12">
    <source>
        <dbReference type="Proteomes" id="UP001153269"/>
    </source>
</evidence>
<evidence type="ECO:0000256" key="1">
    <source>
        <dbReference type="ARBA" id="ARBA00004496"/>
    </source>
</evidence>
<organism evidence="11 12">
    <name type="scientific">Pleuronectes platessa</name>
    <name type="common">European plaice</name>
    <dbReference type="NCBI Taxonomy" id="8262"/>
    <lineage>
        <taxon>Eukaryota</taxon>
        <taxon>Metazoa</taxon>
        <taxon>Chordata</taxon>
        <taxon>Craniata</taxon>
        <taxon>Vertebrata</taxon>
        <taxon>Euteleostomi</taxon>
        <taxon>Actinopterygii</taxon>
        <taxon>Neopterygii</taxon>
        <taxon>Teleostei</taxon>
        <taxon>Neoteleostei</taxon>
        <taxon>Acanthomorphata</taxon>
        <taxon>Carangaria</taxon>
        <taxon>Pleuronectiformes</taxon>
        <taxon>Pleuronectoidei</taxon>
        <taxon>Pleuronectidae</taxon>
        <taxon>Pleuronectes</taxon>
    </lineage>
</organism>
<keyword evidence="6" id="KW-0221">Differentiation</keyword>
<proteinExistence type="inferred from homology"/>
<evidence type="ECO:0000256" key="6">
    <source>
        <dbReference type="ARBA" id="ARBA00022782"/>
    </source>
</evidence>
<keyword evidence="8" id="KW-0339">Growth factor</keyword>
<comment type="subcellular location">
    <subcellularLocation>
        <location evidence="1">Cytoplasm</location>
    </subcellularLocation>
</comment>
<comment type="function">
    <text evidence="9">CNTF is a survival factor for various neuronal cell types. Seems to prevent the degeneration of motor axons after axotomy.</text>
</comment>
<evidence type="ECO:0000256" key="9">
    <source>
        <dbReference type="ARBA" id="ARBA00025427"/>
    </source>
</evidence>
<dbReference type="PANTHER" id="PTHR15196">
    <property type="entry name" value="CILIARY NEUROTROPHIC FACTOR"/>
    <property type="match status" value="1"/>
</dbReference>
<dbReference type="GO" id="GO:0043524">
    <property type="term" value="P:negative regulation of neuron apoptotic process"/>
    <property type="evidence" value="ECO:0007669"/>
    <property type="project" value="InterPro"/>
</dbReference>
<comment type="caution">
    <text evidence="11">The sequence shown here is derived from an EMBL/GenBank/DDBJ whole genome shotgun (WGS) entry which is preliminary data.</text>
</comment>
<dbReference type="GO" id="GO:0008083">
    <property type="term" value="F:growth factor activity"/>
    <property type="evidence" value="ECO:0007669"/>
    <property type="project" value="UniProtKB-KW"/>
</dbReference>
<keyword evidence="12" id="KW-1185">Reference proteome</keyword>
<gene>
    <name evidence="11" type="ORF">PLEPLA_LOCUS30111</name>
</gene>
<keyword evidence="5" id="KW-0963">Cytoplasm</keyword>
<evidence type="ECO:0000256" key="7">
    <source>
        <dbReference type="ARBA" id="ARBA00022902"/>
    </source>
</evidence>
<evidence type="ECO:0000313" key="11">
    <source>
        <dbReference type="EMBL" id="CAB1442441.1"/>
    </source>
</evidence>